<evidence type="ECO:0000256" key="2">
    <source>
        <dbReference type="ARBA" id="ARBA00022450"/>
    </source>
</evidence>
<dbReference type="SUPFAM" id="SSF53474">
    <property type="entry name" value="alpha/beta-Hydrolases"/>
    <property type="match status" value="1"/>
</dbReference>
<dbReference type="PATRIC" id="fig|37919.13.peg.6218"/>
<dbReference type="GO" id="GO:0044550">
    <property type="term" value="P:secondary metabolite biosynthetic process"/>
    <property type="evidence" value="ECO:0007669"/>
    <property type="project" value="TreeGrafter"/>
</dbReference>
<dbReference type="FunFam" id="3.40.50.12780:FF:000012">
    <property type="entry name" value="Non-ribosomal peptide synthetase"/>
    <property type="match status" value="3"/>
</dbReference>
<dbReference type="NCBIfam" id="TIGR01720">
    <property type="entry name" value="NRPS-para261"/>
    <property type="match status" value="1"/>
</dbReference>
<evidence type="ECO:0000259" key="7">
    <source>
        <dbReference type="PROSITE" id="PS50075"/>
    </source>
</evidence>
<organism evidence="8 9">
    <name type="scientific">Rhodococcus opacus</name>
    <name type="common">Nocardia opaca</name>
    <dbReference type="NCBI Taxonomy" id="37919"/>
    <lineage>
        <taxon>Bacteria</taxon>
        <taxon>Bacillati</taxon>
        <taxon>Actinomycetota</taxon>
        <taxon>Actinomycetes</taxon>
        <taxon>Mycobacteriales</taxon>
        <taxon>Nocardiaceae</taxon>
        <taxon>Rhodococcus</taxon>
    </lineage>
</organism>
<evidence type="ECO:0000256" key="1">
    <source>
        <dbReference type="ARBA" id="ARBA00001957"/>
    </source>
</evidence>
<evidence type="ECO:0000313" key="9">
    <source>
        <dbReference type="Proteomes" id="UP000186108"/>
    </source>
</evidence>
<dbReference type="InterPro" id="IPR036736">
    <property type="entry name" value="ACP-like_sf"/>
</dbReference>
<dbReference type="InterPro" id="IPR010071">
    <property type="entry name" value="AA_adenyl_dom"/>
</dbReference>
<dbReference type="Pfam" id="PF00501">
    <property type="entry name" value="AMP-binding"/>
    <property type="match status" value="4"/>
</dbReference>
<feature type="region of interest" description="Disordered" evidence="6">
    <location>
        <begin position="937"/>
        <end position="959"/>
    </location>
</feature>
<dbReference type="Gene3D" id="3.30.300.30">
    <property type="match status" value="4"/>
</dbReference>
<evidence type="ECO:0000256" key="6">
    <source>
        <dbReference type="SAM" id="MobiDB-lite"/>
    </source>
</evidence>
<dbReference type="InterPro" id="IPR000873">
    <property type="entry name" value="AMP-dep_synth/lig_dom"/>
</dbReference>
<dbReference type="InterPro" id="IPR006162">
    <property type="entry name" value="Ppantetheine_attach_site"/>
</dbReference>
<dbReference type="Gene3D" id="2.30.38.10">
    <property type="entry name" value="Luciferase, Domain 3"/>
    <property type="match status" value="4"/>
</dbReference>
<dbReference type="Pfam" id="PF00975">
    <property type="entry name" value="Thioesterase"/>
    <property type="match status" value="1"/>
</dbReference>
<dbReference type="SMART" id="SM00823">
    <property type="entry name" value="PKS_PP"/>
    <property type="match status" value="4"/>
</dbReference>
<comment type="cofactor">
    <cofactor evidence="1">
        <name>pantetheine 4'-phosphate</name>
        <dbReference type="ChEBI" id="CHEBI:47942"/>
    </cofactor>
</comment>
<dbReference type="GO" id="GO:0017000">
    <property type="term" value="P:antibiotic biosynthetic process"/>
    <property type="evidence" value="ECO:0007669"/>
    <property type="project" value="UniProtKB-KW"/>
</dbReference>
<dbReference type="Pfam" id="PF00668">
    <property type="entry name" value="Condensation"/>
    <property type="match status" value="5"/>
</dbReference>
<keyword evidence="4" id="KW-0677">Repeat</keyword>
<dbReference type="GO" id="GO:0043041">
    <property type="term" value="P:amino acid activation for nonribosomal peptide biosynthetic process"/>
    <property type="evidence" value="ECO:0007669"/>
    <property type="project" value="TreeGrafter"/>
</dbReference>
<evidence type="ECO:0000256" key="4">
    <source>
        <dbReference type="ARBA" id="ARBA00022737"/>
    </source>
</evidence>
<dbReference type="Proteomes" id="UP000186108">
    <property type="component" value="Chromosome"/>
</dbReference>
<dbReference type="Gene3D" id="1.10.1200.10">
    <property type="entry name" value="ACP-like"/>
    <property type="match status" value="3"/>
</dbReference>
<dbReference type="InterPro" id="IPR001242">
    <property type="entry name" value="Condensation_dom"/>
</dbReference>
<dbReference type="EMBL" id="CP009111">
    <property type="protein sequence ID" value="ANS30577.1"/>
    <property type="molecule type" value="Genomic_DNA"/>
</dbReference>
<dbReference type="InterPro" id="IPR020802">
    <property type="entry name" value="TesA-like"/>
</dbReference>
<evidence type="ECO:0000313" key="8">
    <source>
        <dbReference type="EMBL" id="ANS30577.1"/>
    </source>
</evidence>
<accession>A0A1B1KD97</accession>
<dbReference type="Gene3D" id="3.30.559.30">
    <property type="entry name" value="Nonribosomal peptide synthetase, condensation domain"/>
    <property type="match status" value="5"/>
</dbReference>
<dbReference type="SUPFAM" id="SSF52777">
    <property type="entry name" value="CoA-dependent acyltransferases"/>
    <property type="match status" value="10"/>
</dbReference>
<sequence length="4906" mass="527207">MSSPTSVGPGDSSARAFPLSPAQTGMWLAQHVDPTVPVSVAQYVDIHGDLDRSVLTSACVRAAAEFESFFLQISEVDGQPLQWVEPSLDAPVGYLDFRDTPDPESAAHAWMRTETADPIDVQRDRLTVSFLLHVGHDHYFWYSRAHHIAMDGFGSVTMLYRIAALYTAAVHGLPPPASKPVGLRRIHELETDYRNSARRESDREYWTETMRGVTRASTLARGSAPATAGSRDVGGTLTTEVVDQLEKCAAAHGVNPATLTVCAVAGYLARMTGEDDVTLSLPVSARTTAALRRSGGMVSNLVPLRITSAGTATIGDLVSHTRLVMSGALRHQRYRHEDIRADRGSALSGPRLFGPAVNIMLFPEELELGSLRSQLHVLSSGPIEDLLVNLYRYGPRGRVHLDFKANPRLYAQDELEGHHTRFLRYFRHFLDADAAHPIGELPVLTENETAALVPFPGPPDSVPVTLADVFRAAAQHPDAPAVVSAGHTISYRELDGQSDRIAATLARSGVGSGDIVAVALPRSSDYVCAVWAVAKTGAAFLPVDPNYPVPRVRHMLDDSHAAVGLTSAEYATTLPGSIEWLLLDEAGSSNVHDFPTPAIRLDDAAYLVYTSGSTGAPKGVVVTHRGLANLVSAQRTRLDLDSAARVLHVASPSFDASVFEMLMAFGSGAALVIAPPAVFGGSLLAQLMTTEHVTHAVITPSVLASMEPGEVGGLLLRTLVVAGETCPPELLSRWASRCWMIDAYGPAETTVMATVSEPLAESGPVTIGRPIHGTRAVVLDHRLRPVPVGVVGELYVAGTALARGYHRNARQTSERFVADPYGPPGTRVYRTGDTVRWTRDHELEYLGRSDEQVNIRGLRVEPGEIDATLLRHPAVRFAVTVIRSQAAGDQLVSYVVGADTATEQELLSFLTAALPPHLVPAAVVVLSHIPLTPSGKLDRTALPEHSLRSRSRTAPGSERERTLHTLYADILGTSDFGVDESFFALGGDSIMAIQLASRARSAGISFTPRDVFEQRTIARLGQVAGNDVDRSVLEELPGGGVGDMPLTPAARFLFDRAGVVDRYAQAVVVELPRGMDAEGLHTVIGAVIDRHDALRAHLVRGSDGTAFLTASPAGTPLPEDTILRVPLPADADPAQRTRDEHEAAIRRLNPTAGVMMQCVWLDPGPGDTTRRGRLLLVAHHLVIDGVSWRILIGDLAAAWAQVTAGVPPTLAPIGTSLRRWSHGLIEEAQRPGRLSELSFWRTMTAGEDPPLGTRPLDARRDVNSTVDRVHTEVTAAVTHSLLTDLTAAFRCEVNDALLTALSLALAQWQRRRGRPATAPVIRLEGHGREEAVLHGADLSRTVGWFTSIFPIRLDLGDVDLDEAFAGGRSASTAIKSVKEQLRAVPDKGIGYGLLRLPGDGIGQVAFNYLGRLDTADTEREWRPVREGTAVFSSAEPSMPVTALIEITAFTTHGVLDATFAYPTGAIASEDVQALADLWEQALTALAAVARSPHAGGLTPSDLPLVAVDPNDIVEWERDRPGLLDVWPLTPLQSGLLFHAALAGADADPYAMQVVLTLSGHLDQDRLRRACIAVLAGHANLRTAFVRDSRGVPVQLVLDDVPLRWRQVELTDGDTGEVAEEILQGDRTARFDMSAPPLIRFTLLSRGPNRAELAITAHHIVLDGWSMPLLVREIFTAYHRGDVRTEPPDSSPYRDFLEWLAARDTEASARAWAVALDGITEPAAPAEPTPTTSETVLELSEEDTRKLTARATELGVTLSAIVQAAWGIVLGQATTRDDVVIGATVSGRPADVAGVESAVGLFVNTVPVRIPLDPDTDTAMLLTRLQADHVRLLDHHHLGLADIQQAVGVAPLFDTLVAFESYPVDRSALPEPVDGLTLDGVRAHDASHYAVTLAATVSRTLRLTVKCRSRRYDGAAMLARAGRVLECIGRDPHVVLGRLDLLGEQERERVLRTWNATDAPVPSQTLVDVFDAQVERSPGAVAVVFGRDRLTYAEFDARANRLARYLVAKGVGPEAVVGVAAPRSIELLVALHAVLKAGGAYVPVDPEQPLERTALVIDSAAPTLVLTSGCRNRTVPDGVAVVDLDVLDVTGYNPRPITDSERRAALHPANAAYVVYTSGSTGRPKGVTVTHEMMVNQFRWAQTLTPLDGSDAVLHKTPLTFDISAWELLWPLHTGARVVIAAPDGHRDPRYLARIIEQESITTLHVVPSMLDAFLEQCGPRAPSTLRRVYSAGEPLSAATASRFRERGAAALYNWYGPCEAAAATSESVDGNEFGTAVAIGRPVHNIRTYVLDSRLRPVPVGTRGELYLAGGYLARGYAGRPDLTAERFVADPVGGTGGRMYRTGDVVRWNESGRLEYLGRSDFQIKLRGQRIEPGEIESALTSDPAVTHAAVTVHRDPEAGDRLIAYVVPADGVPPDEGRIVDRLTGLLPAYMIPSAVVPLPALPLTTSGKLDRAALPEPAPAQSASDPPATPTEDVVAFVFAEVTGTGRVGRNDNFFAAGGNSLTAAQAVARVGAALGTSVDIRELFDHPTVAELSEYLAKRTHEVERAPLVRRAPTAHVPLSLAQQRVWFLNRLDGRSATDSIPVVLRLTGTLDESALCAAVGDVIERHEPLRTVYPEHDGIPCQHVLPASAVPACTVRRTTDPVARVRDLLSAGFDLTAEPPVRTELLAVNADEWVLTLVVHHISADGFSLGPLARDVMAAYRARAEGDSPGWTPLPVRYADYAVWQRELQDGQRGLAYWTQTLSGLPELLPLPFDRARPPVATHRGANAEFTIDAEIHRRIRALARTHDATPFMVVHAALAVLAARLGDTSDIVVGAPIAGRGPRALDDLVGMFVNTLVLRTDVPLHTTFADTLTHVRNVDLAAYAHADVSFEEVVEAVAPARSRSRNPLFQLALAYHNTVPVVIDLREVAAEIVEIETHTAKFDLQLTVTESVDDAGGPGPLSCVFTYATDLFDDATVAGFADRFRRILRAALAHPSVVVGDIDVRDPAEQQARHDGPPSLPQRTLPDLMSAAVRKNPGGSALTADGRSMTYRELDAESNRLARALMRRGVGPEALVALGLPRSVLSVVSVWAVAKTGAAFVPVDPRYPAARVRYLMDDSGAALGLTTIADREALPDGTDWLVLDDPGFRTECRGWSSDPVTDSDRARPLDARHPAYVIYTSGSTGSPKGVVVTHTGLADFTAEQRDRYSVTASSRTLHASSPSFDGAVLEMLLALGAGACMVLAPPMVQGENQLTDLLARERVSHVFTTPTVLATVDPRGLHDLRVVVVGGEPCPPELAAVWAEQAQMFNGYGPTETTVMTSISDPLAAGGPVTIGRPVRGAAVLLLDSRLHPVPTGVAGELYICGPGVARGYHRRPALTAARFVASPFGTAGERMYRTGDVGRWRRDGSIEYLYRNDSQIELRGVRIELGEVDATLLTLPAVRFAATDVRELRDGVEVLVSYVLPARNETVDPDQLIRYAATRLPTPLVPAIVVVVDAVPLTVNGKLDRSALPDPVPAATEFEAPHTPAERVVATAFAEVLGLDLVGRDESFFALGGSSLSATRVASRIGAALETMVPVRAVFDSPTVSALAAAVTEQTDGATHVALTVRPRPARVPLSPAQQRLWFLARLAPGSPEYNIPMALRLTGTLDVAALTAAVADVVGRHEPLRTLYPDSDGVAYQQVVPVSRAAPTLSPTPVSRGDVAARVATFASKGFALGAEPPIRARLFALAPDEWVLAVMVHHISADGFSVPLLVRDVMTAYEARVSGEAPRWAELPVQYTDYTLWQHELLGDRDDPQSVAAQQLSYWKETLSDAPEQLSLPADRPHPAIASHRGGTVEFALDDVLYRAVEHTATTLAVTPFMVVHAVFAVLLARLGGSTDIVIGTPVAGRGDEALDDLVGMFVNNLVLRTEVIPSESFAELLGRVREDDLDAFAHSTVPFETVVEVLDPARSRARNPLFQVALAFQNLDHTPLTLPGLRVSAMTPPTRSARFDLQLTVTADPDPSTERTRRAAVFTYATDLFDHHTVADIGERFIRTLSEAVAQPDTAVGDLALLDPDPDVPTAVPSSGETLVDLFARQVAGSPDATAVVSGDRALTYRELDEHVNRLARHLIGAGVGPESMVGLAIRRSVDLLVGMYAVAKTGGAYVPIDPDQPAQRNAQIIRSSDTRVVLTTERDRFDLSDVLPTETQLVVVDRLDLSGIDPSPISDLDRITPLRAHNPAYVIHTSGSTGTPKGVVVTHAAVVSFLSWRQDTDPLGADDTVMLKLQYTFDASVREFWWPLIAGARLVIARPDGHRDPRHLAELIGRHRVTAGYFLPLMLAEILAIPDVDLTSLRQVSCGGEVLPPGTAHSFHARCPDAVLYNEYGPTETAVAVTRTVVGNVDATVPIGVPQNGVGVLVLDSRLHPVPVGVPGELYLAGAQLALGYLGQPGVTASRFPANPWGPPGQRMYRTGDVVSRRRDGTIDYLGRRDLQVKIRGQRVELEEIETALRRDAAVAQSAAAVYESAGTGVRLVGYVVPRPDMVVDTRAVSAELAQRLPRYMVPNQIVVLGALPSTPHGKLDRRALPDPGVPRAQRFRPPTTRTEKLVTAVFADVLGTGLVGLDDNFFELGGNSLSATRAASRLHATTRVEVRLEWFFADATAESIAARISSSFAAASDTSTGLEVLLPLHPDGGREPLFCIHPAVGLAWCYAGLSAHLGPDRPVWGVQSPAVTVPGERFSSITERAHRYVEEIRRVQPRGPYHLLGYSVGGVIAHAMAVELRSLGEEVRVLAMIDSYASAERDTPAPTLPELLTEFGGGASEQLGPEQLTRLYEDYVDVVDAAADFVPGHFDGSLVFFGAAGDGSQPVPASTMWRPWIDGDVIAHTVDRPHARMTDPEALAVIGPILAEYLAAASATDGTENPPATQRETAQRHE</sequence>
<dbReference type="InterPro" id="IPR009081">
    <property type="entry name" value="PP-bd_ACP"/>
</dbReference>
<feature type="domain" description="Carrier" evidence="7">
    <location>
        <begin position="4569"/>
        <end position="4644"/>
    </location>
</feature>
<dbReference type="PROSITE" id="PS50075">
    <property type="entry name" value="CARRIER"/>
    <property type="match status" value="4"/>
</dbReference>
<dbReference type="Gene3D" id="3.40.50.1820">
    <property type="entry name" value="alpha/beta hydrolase"/>
    <property type="match status" value="1"/>
</dbReference>
<dbReference type="PROSITE" id="PS00455">
    <property type="entry name" value="AMP_BINDING"/>
    <property type="match status" value="4"/>
</dbReference>
<reference evidence="8 9" key="1">
    <citation type="submission" date="2014-07" db="EMBL/GenBank/DDBJ databases">
        <authorList>
            <person name="Zhang J.E."/>
            <person name="Yang H."/>
            <person name="Guo J."/>
            <person name="Deng Z."/>
            <person name="Luo H."/>
            <person name="Luo M."/>
            <person name="Zhao B."/>
        </authorList>
    </citation>
    <scope>NUCLEOTIDE SEQUENCE [LARGE SCALE GENOMIC DNA]</scope>
    <source>
        <strain evidence="8 9">1CP</strain>
    </source>
</reference>
<dbReference type="RefSeq" id="WP_081315427.1">
    <property type="nucleotide sequence ID" value="NZ_CP009111.1"/>
</dbReference>
<dbReference type="Pfam" id="PF00550">
    <property type="entry name" value="PP-binding"/>
    <property type="match status" value="4"/>
</dbReference>
<feature type="region of interest" description="Disordered" evidence="6">
    <location>
        <begin position="4887"/>
        <end position="4906"/>
    </location>
</feature>
<dbReference type="FunFam" id="3.40.50.980:FF:000001">
    <property type="entry name" value="Non-ribosomal peptide synthetase"/>
    <property type="match status" value="3"/>
</dbReference>
<dbReference type="PROSITE" id="PS00012">
    <property type="entry name" value="PHOSPHOPANTETHEINE"/>
    <property type="match status" value="4"/>
</dbReference>
<dbReference type="InterPro" id="IPR023213">
    <property type="entry name" value="CAT-like_dom_sf"/>
</dbReference>
<dbReference type="FunFam" id="2.30.38.10:FF:000001">
    <property type="entry name" value="Non-ribosomal peptide synthetase PvdI"/>
    <property type="match status" value="2"/>
</dbReference>
<dbReference type="Gene3D" id="3.40.50.980">
    <property type="match status" value="8"/>
</dbReference>
<gene>
    <name evidence="8" type="ORF">R1CP_29745</name>
</gene>
<evidence type="ECO:0000256" key="5">
    <source>
        <dbReference type="ARBA" id="ARBA00023194"/>
    </source>
</evidence>
<dbReference type="Pfam" id="PF13193">
    <property type="entry name" value="AMP-binding_C"/>
    <property type="match status" value="4"/>
</dbReference>
<dbReference type="Gene3D" id="3.30.559.10">
    <property type="entry name" value="Chloramphenicol acetyltransferase-like domain"/>
    <property type="match status" value="5"/>
</dbReference>
<dbReference type="PANTHER" id="PTHR45527">
    <property type="entry name" value="NONRIBOSOMAL PEPTIDE SYNTHETASE"/>
    <property type="match status" value="1"/>
</dbReference>
<dbReference type="InterPro" id="IPR020845">
    <property type="entry name" value="AMP-binding_CS"/>
</dbReference>
<keyword evidence="3" id="KW-0597">Phosphoprotein</keyword>
<dbReference type="SUPFAM" id="SSF56801">
    <property type="entry name" value="Acetyl-CoA synthetase-like"/>
    <property type="match status" value="4"/>
</dbReference>
<dbReference type="InterPro" id="IPR029058">
    <property type="entry name" value="AB_hydrolase_fold"/>
</dbReference>
<dbReference type="InterPro" id="IPR020806">
    <property type="entry name" value="PKS_PP-bd"/>
</dbReference>
<dbReference type="NCBIfam" id="TIGR01733">
    <property type="entry name" value="AA-adenyl-dom"/>
    <property type="match status" value="4"/>
</dbReference>
<protein>
    <submittedName>
        <fullName evidence="8">Non-ribosomal peptide synthetase</fullName>
    </submittedName>
</protein>
<keyword evidence="2" id="KW-0596">Phosphopantetheine</keyword>
<feature type="domain" description="Carrier" evidence="7">
    <location>
        <begin position="954"/>
        <end position="1028"/>
    </location>
</feature>
<feature type="compositionally biased region" description="Basic and acidic residues" evidence="6">
    <location>
        <begin position="937"/>
        <end position="947"/>
    </location>
</feature>
<dbReference type="SMART" id="SM00824">
    <property type="entry name" value="PKS_TE"/>
    <property type="match status" value="1"/>
</dbReference>
<dbReference type="GO" id="GO:0008610">
    <property type="term" value="P:lipid biosynthetic process"/>
    <property type="evidence" value="ECO:0007669"/>
    <property type="project" value="UniProtKB-ARBA"/>
</dbReference>
<dbReference type="NCBIfam" id="NF003417">
    <property type="entry name" value="PRK04813.1"/>
    <property type="match status" value="4"/>
</dbReference>
<feature type="domain" description="Carrier" evidence="7">
    <location>
        <begin position="2469"/>
        <end position="2544"/>
    </location>
</feature>
<dbReference type="GO" id="GO:0031177">
    <property type="term" value="F:phosphopantetheine binding"/>
    <property type="evidence" value="ECO:0007669"/>
    <property type="project" value="InterPro"/>
</dbReference>
<dbReference type="SUPFAM" id="SSF47336">
    <property type="entry name" value="ACP-like"/>
    <property type="match status" value="4"/>
</dbReference>
<dbReference type="InterPro" id="IPR010060">
    <property type="entry name" value="NRPS_synth"/>
</dbReference>
<dbReference type="InterPro" id="IPR045851">
    <property type="entry name" value="AMP-bd_C_sf"/>
</dbReference>
<dbReference type="GO" id="GO:0003824">
    <property type="term" value="F:catalytic activity"/>
    <property type="evidence" value="ECO:0007669"/>
    <property type="project" value="InterPro"/>
</dbReference>
<feature type="domain" description="Carrier" evidence="7">
    <location>
        <begin position="3511"/>
        <end position="3586"/>
    </location>
</feature>
<name>A0A1B1KD97_RHOOP</name>
<dbReference type="InterPro" id="IPR025110">
    <property type="entry name" value="AMP-bd_C"/>
</dbReference>
<feature type="compositionally biased region" description="Polar residues" evidence="6">
    <location>
        <begin position="4888"/>
        <end position="4900"/>
    </location>
</feature>
<dbReference type="GO" id="GO:0005829">
    <property type="term" value="C:cytosol"/>
    <property type="evidence" value="ECO:0007669"/>
    <property type="project" value="TreeGrafter"/>
</dbReference>
<dbReference type="InterPro" id="IPR001031">
    <property type="entry name" value="Thioesterase"/>
</dbReference>
<dbReference type="PANTHER" id="PTHR45527:SF1">
    <property type="entry name" value="FATTY ACID SYNTHASE"/>
    <property type="match status" value="1"/>
</dbReference>
<dbReference type="CDD" id="cd17646">
    <property type="entry name" value="A_NRPS_AB3403-like"/>
    <property type="match status" value="1"/>
</dbReference>
<proteinExistence type="predicted"/>
<evidence type="ECO:0000256" key="3">
    <source>
        <dbReference type="ARBA" id="ARBA00022553"/>
    </source>
</evidence>
<dbReference type="UniPathway" id="UPA00011"/>
<dbReference type="CDD" id="cd19540">
    <property type="entry name" value="LCL_NRPS-like"/>
    <property type="match status" value="2"/>
</dbReference>
<keyword evidence="5" id="KW-0045">Antibiotic biosynthesis</keyword>